<gene>
    <name evidence="4" type="primary">LOC107410175</name>
</gene>
<evidence type="ECO:0000256" key="1">
    <source>
        <dbReference type="SAM" id="Coils"/>
    </source>
</evidence>
<feature type="compositionally biased region" description="Pro residues" evidence="2">
    <location>
        <begin position="170"/>
        <end position="182"/>
    </location>
</feature>
<dbReference type="Proteomes" id="UP001652623">
    <property type="component" value="Chromosome 10"/>
</dbReference>
<dbReference type="InParanoid" id="A0A6P3ZHC8"/>
<protein>
    <submittedName>
        <fullName evidence="4">Uncharacterized protein LOC107410175</fullName>
    </submittedName>
</protein>
<dbReference type="GeneID" id="107410175"/>
<dbReference type="KEGG" id="zju:107410175"/>
<feature type="compositionally biased region" description="Low complexity" evidence="2">
    <location>
        <begin position="158"/>
        <end position="169"/>
    </location>
</feature>
<keyword evidence="1" id="KW-0175">Coiled coil</keyword>
<evidence type="ECO:0000313" key="3">
    <source>
        <dbReference type="Proteomes" id="UP001652623"/>
    </source>
</evidence>
<name>A0A6P3ZHC8_ZIZJJ</name>
<keyword evidence="3" id="KW-1185">Reference proteome</keyword>
<sequence>METQSPPPQEPSVDYYHSNVDTSRPFRSVKEAVAIFGERILVGEIYSCTPNNQIITSSWCPPPDDNNNEVVEEANDDHNEKETETETVSAVVVLDTLKRLELELKDTKAEMKLLSDREQETEVALASLNAQLHKNMSRLAQAEAAAANAQLVVATTRSITTPTPSSSSAAPPPPPPPPPPPTSTSSALINVAKDQQNKELQEDMAMIRRRKELMKSMQKNTTLAQILSLENDAFFANGNKKRNQIQNQFTKKKPIVPLVGDLFFFRKKNTSSFSSNPQLLYASSQFYHL</sequence>
<dbReference type="RefSeq" id="XP_015873067.3">
    <property type="nucleotide sequence ID" value="XM_016017581.4"/>
</dbReference>
<feature type="coiled-coil region" evidence="1">
    <location>
        <begin position="190"/>
        <end position="217"/>
    </location>
</feature>
<feature type="coiled-coil region" evidence="1">
    <location>
        <begin position="90"/>
        <end position="145"/>
    </location>
</feature>
<dbReference type="AlphaFoldDB" id="A0A6P3ZHC8"/>
<dbReference type="SUPFAM" id="SSF101447">
    <property type="entry name" value="Formin homology 2 domain (FH2 domain)"/>
    <property type="match status" value="1"/>
</dbReference>
<evidence type="ECO:0000256" key="2">
    <source>
        <dbReference type="SAM" id="MobiDB-lite"/>
    </source>
</evidence>
<evidence type="ECO:0000313" key="4">
    <source>
        <dbReference type="RefSeq" id="XP_015873067.3"/>
    </source>
</evidence>
<reference evidence="4" key="1">
    <citation type="submission" date="2025-08" db="UniProtKB">
        <authorList>
            <consortium name="RefSeq"/>
        </authorList>
    </citation>
    <scope>IDENTIFICATION</scope>
    <source>
        <tissue evidence="4">Seedling</tissue>
    </source>
</reference>
<accession>A0A6P3ZHC8</accession>
<organism evidence="3 4">
    <name type="scientific">Ziziphus jujuba</name>
    <name type="common">Chinese jujube</name>
    <name type="synonym">Ziziphus sativa</name>
    <dbReference type="NCBI Taxonomy" id="326968"/>
    <lineage>
        <taxon>Eukaryota</taxon>
        <taxon>Viridiplantae</taxon>
        <taxon>Streptophyta</taxon>
        <taxon>Embryophyta</taxon>
        <taxon>Tracheophyta</taxon>
        <taxon>Spermatophyta</taxon>
        <taxon>Magnoliopsida</taxon>
        <taxon>eudicotyledons</taxon>
        <taxon>Gunneridae</taxon>
        <taxon>Pentapetalae</taxon>
        <taxon>rosids</taxon>
        <taxon>fabids</taxon>
        <taxon>Rosales</taxon>
        <taxon>Rhamnaceae</taxon>
        <taxon>Paliureae</taxon>
        <taxon>Ziziphus</taxon>
    </lineage>
</organism>
<feature type="region of interest" description="Disordered" evidence="2">
    <location>
        <begin position="158"/>
        <end position="186"/>
    </location>
</feature>
<proteinExistence type="predicted"/>